<dbReference type="AlphaFoldDB" id="A0A2T1LXA5"/>
<name>A0A2T1LXA5_9CHRO</name>
<gene>
    <name evidence="1" type="ORF">C7H19_12685</name>
</gene>
<dbReference type="RefSeq" id="WP_146136515.1">
    <property type="nucleotide sequence ID" value="NZ_PXOH01000012.1"/>
</dbReference>
<evidence type="ECO:0000313" key="1">
    <source>
        <dbReference type="EMBL" id="PSF36817.1"/>
    </source>
</evidence>
<dbReference type="Proteomes" id="UP000239001">
    <property type="component" value="Unassembled WGS sequence"/>
</dbReference>
<proteinExistence type="predicted"/>
<protein>
    <submittedName>
        <fullName evidence="1">Uncharacterized protein</fullName>
    </submittedName>
</protein>
<sequence>MTDNAENSDDKIIQLTEQHREMHAQTMAELSELKTISQQQLQIATQQTESIRSLAQAFVEQARAYREFSRSLPDVVKASRRAAQASEAASFMAQRTKTAMRDLIEELREQRNS</sequence>
<evidence type="ECO:0000313" key="2">
    <source>
        <dbReference type="Proteomes" id="UP000239001"/>
    </source>
</evidence>
<keyword evidence="2" id="KW-1185">Reference proteome</keyword>
<dbReference type="EMBL" id="PXOH01000012">
    <property type="protein sequence ID" value="PSF36817.1"/>
    <property type="molecule type" value="Genomic_DNA"/>
</dbReference>
<comment type="caution">
    <text evidence="1">The sequence shown here is derived from an EMBL/GenBank/DDBJ whole genome shotgun (WGS) entry which is preliminary data.</text>
</comment>
<reference evidence="1 2" key="2">
    <citation type="submission" date="2018-03" db="EMBL/GenBank/DDBJ databases">
        <authorList>
            <person name="Keele B.F."/>
        </authorList>
    </citation>
    <scope>NUCLEOTIDE SEQUENCE [LARGE SCALE GENOMIC DNA]</scope>
    <source>
        <strain evidence="1 2">CCALA 016</strain>
    </source>
</reference>
<accession>A0A2T1LXA5</accession>
<reference evidence="1 2" key="1">
    <citation type="submission" date="2018-03" db="EMBL/GenBank/DDBJ databases">
        <title>The ancient ancestry and fast evolution of plastids.</title>
        <authorList>
            <person name="Moore K.R."/>
            <person name="Magnabosco C."/>
            <person name="Momper L."/>
            <person name="Gold D.A."/>
            <person name="Bosak T."/>
            <person name="Fournier G.P."/>
        </authorList>
    </citation>
    <scope>NUCLEOTIDE SEQUENCE [LARGE SCALE GENOMIC DNA]</scope>
    <source>
        <strain evidence="1 2">CCALA 016</strain>
    </source>
</reference>
<organism evidence="1 2">
    <name type="scientific">Aphanothece hegewaldii CCALA 016</name>
    <dbReference type="NCBI Taxonomy" id="2107694"/>
    <lineage>
        <taxon>Bacteria</taxon>
        <taxon>Bacillati</taxon>
        <taxon>Cyanobacteriota</taxon>
        <taxon>Cyanophyceae</taxon>
        <taxon>Oscillatoriophycideae</taxon>
        <taxon>Chroococcales</taxon>
        <taxon>Aphanothecaceae</taxon>
        <taxon>Aphanothece</taxon>
    </lineage>
</organism>